<dbReference type="AlphaFoldDB" id="A0AAU7C883"/>
<sequence>MRCTLTKRSIETAMLVLLIVMSASQASELREVRGRVVDDTGQPVVPALAPIQEFSDQRLDLLERRSGVTFRMS</sequence>
<protein>
    <recommendedName>
        <fullName evidence="2">Carboxypeptidase regulatory-like domain-containing protein</fullName>
    </recommendedName>
</protein>
<reference evidence="1" key="1">
    <citation type="submission" date="2024-05" db="EMBL/GenBank/DDBJ databases">
        <title>Planctomycetes of the genus Singulisphaera possess chitinolytic capabilities.</title>
        <authorList>
            <person name="Ivanova A."/>
        </authorList>
    </citation>
    <scope>NUCLEOTIDE SEQUENCE</scope>
    <source>
        <strain evidence="1">Ch08T</strain>
    </source>
</reference>
<dbReference type="EMBL" id="CP155447">
    <property type="protein sequence ID" value="XBH01335.1"/>
    <property type="molecule type" value="Genomic_DNA"/>
</dbReference>
<proteinExistence type="predicted"/>
<dbReference type="RefSeq" id="WP_406694033.1">
    <property type="nucleotide sequence ID" value="NZ_CP155447.1"/>
</dbReference>
<gene>
    <name evidence="1" type="ORF">V5E97_23610</name>
</gene>
<accession>A0AAU7C883</accession>
<name>A0AAU7C883_9BACT</name>
<evidence type="ECO:0008006" key="2">
    <source>
        <dbReference type="Google" id="ProtNLM"/>
    </source>
</evidence>
<organism evidence="1">
    <name type="scientific">Singulisphaera sp. Ch08</name>
    <dbReference type="NCBI Taxonomy" id="3120278"/>
    <lineage>
        <taxon>Bacteria</taxon>
        <taxon>Pseudomonadati</taxon>
        <taxon>Planctomycetota</taxon>
        <taxon>Planctomycetia</taxon>
        <taxon>Isosphaerales</taxon>
        <taxon>Isosphaeraceae</taxon>
        <taxon>Singulisphaera</taxon>
    </lineage>
</organism>
<evidence type="ECO:0000313" key="1">
    <source>
        <dbReference type="EMBL" id="XBH01335.1"/>
    </source>
</evidence>